<evidence type="ECO:0000256" key="3">
    <source>
        <dbReference type="SAM" id="Phobius"/>
    </source>
</evidence>
<gene>
    <name evidence="5" type="ORF">VITU9109_15188</name>
</gene>
<keyword evidence="3" id="KW-1133">Transmembrane helix</keyword>
<dbReference type="NCBIfam" id="TIGR00254">
    <property type="entry name" value="GGDEF"/>
    <property type="match status" value="1"/>
</dbReference>
<feature type="transmembrane region" description="Helical" evidence="3">
    <location>
        <begin position="263"/>
        <end position="285"/>
    </location>
</feature>
<name>A0ABP2LJ17_9VIBR</name>
<dbReference type="RefSeq" id="WP_004745706.1">
    <property type="nucleotide sequence ID" value="NZ_AFWI01000161.1"/>
</dbReference>
<accession>A0ABP2LJ17</accession>
<dbReference type="InterPro" id="IPR000160">
    <property type="entry name" value="GGDEF_dom"/>
</dbReference>
<dbReference type="Proteomes" id="UP000003836">
    <property type="component" value="Unassembled WGS sequence"/>
</dbReference>
<organism evidence="5 6">
    <name type="scientific">Vibrio tubiashii ATCC 19109</name>
    <dbReference type="NCBI Taxonomy" id="1051646"/>
    <lineage>
        <taxon>Bacteria</taxon>
        <taxon>Pseudomonadati</taxon>
        <taxon>Pseudomonadota</taxon>
        <taxon>Gammaproteobacteria</taxon>
        <taxon>Vibrionales</taxon>
        <taxon>Vibrionaceae</taxon>
        <taxon>Vibrio</taxon>
        <taxon>Vibrio oreintalis group</taxon>
    </lineage>
</organism>
<dbReference type="Pfam" id="PF00990">
    <property type="entry name" value="GGDEF"/>
    <property type="match status" value="1"/>
</dbReference>
<sequence>MALPKFLLRTLRPYAILLVVGIIYAAYHQFQKSEKNAYSQSFSNLKTASSLISSQVEAAISKLYILDDATSVSEFDTTAQRILEHTPSYIDIISVSHETGQFRSSVLAPTISERSTQIVWHPLDQVSPHIYVSSIYEKQPRKWVFAVKFIQRNNDEIWIEFDLKSTTQSLLGLRTLDSGYLFVVDNTNGRLVFHPTPHRIGTKSISYRAGIDEKIDSGHLFGKHEYFYKGHLKLSVFDGNNPYNWIFIAGTNRSDVLAATHQFALTAVVIISLLLLAIIVNYLIYQLNRHLAELNTKVELADFKHCLRDILNRFCHNKGIQICFYDADYEHFTTIDYHGNSHIVLHDSELAKRFTPSSMSYKGRRYVDPLAKRLQINSRHYTLPLFDRENLISVIYIKATFPGFHSVLRMIRDYSEVALSNLLIHKRLRSKDVMTHLDNKLTLREQMESHINGEHIYMAMLDIDHFKRINDQHGHLCGDQVIIQTAELMKKCFPKPNALSLARYSGEEFSLLFRANDENDAYEQCELLRYMVEQSKVVFDDLPVKYSISIGITSMKGNQNMTIGRADKALYQAKGLGRNQVVLNTFD</sequence>
<feature type="domain" description="GGDEF" evidence="4">
    <location>
        <begin position="454"/>
        <end position="586"/>
    </location>
</feature>
<evidence type="ECO:0000256" key="2">
    <source>
        <dbReference type="ARBA" id="ARBA00034247"/>
    </source>
</evidence>
<keyword evidence="3" id="KW-0472">Membrane</keyword>
<dbReference type="PROSITE" id="PS50887">
    <property type="entry name" value="GGDEF"/>
    <property type="match status" value="1"/>
</dbReference>
<keyword evidence="6" id="KW-1185">Reference proteome</keyword>
<evidence type="ECO:0000256" key="1">
    <source>
        <dbReference type="ARBA" id="ARBA00012528"/>
    </source>
</evidence>
<keyword evidence="3" id="KW-0812">Transmembrane</keyword>
<dbReference type="PANTHER" id="PTHR45138">
    <property type="entry name" value="REGULATORY COMPONENTS OF SENSORY TRANSDUCTION SYSTEM"/>
    <property type="match status" value="1"/>
</dbReference>
<dbReference type="SUPFAM" id="SSF55073">
    <property type="entry name" value="Nucleotide cyclase"/>
    <property type="match status" value="1"/>
</dbReference>
<dbReference type="PANTHER" id="PTHR45138:SF9">
    <property type="entry name" value="DIGUANYLATE CYCLASE DGCM-RELATED"/>
    <property type="match status" value="1"/>
</dbReference>
<dbReference type="InterPro" id="IPR043128">
    <property type="entry name" value="Rev_trsase/Diguanyl_cyclase"/>
</dbReference>
<comment type="catalytic activity">
    <reaction evidence="2">
        <text>2 GTP = 3',3'-c-di-GMP + 2 diphosphate</text>
        <dbReference type="Rhea" id="RHEA:24898"/>
        <dbReference type="ChEBI" id="CHEBI:33019"/>
        <dbReference type="ChEBI" id="CHEBI:37565"/>
        <dbReference type="ChEBI" id="CHEBI:58805"/>
        <dbReference type="EC" id="2.7.7.65"/>
    </reaction>
</comment>
<evidence type="ECO:0000259" key="4">
    <source>
        <dbReference type="PROSITE" id="PS50887"/>
    </source>
</evidence>
<dbReference type="EMBL" id="AFWI01000161">
    <property type="protein sequence ID" value="EGU53426.1"/>
    <property type="molecule type" value="Genomic_DNA"/>
</dbReference>
<dbReference type="InterPro" id="IPR050469">
    <property type="entry name" value="Diguanylate_Cyclase"/>
</dbReference>
<comment type="caution">
    <text evidence="5">The sequence shown here is derived from an EMBL/GenBank/DDBJ whole genome shotgun (WGS) entry which is preliminary data.</text>
</comment>
<dbReference type="GeneID" id="23447498"/>
<protein>
    <recommendedName>
        <fullName evidence="1">diguanylate cyclase</fullName>
        <ecNumber evidence="1">2.7.7.65</ecNumber>
    </recommendedName>
</protein>
<dbReference type="EC" id="2.7.7.65" evidence="1"/>
<dbReference type="Gene3D" id="3.30.450.20">
    <property type="entry name" value="PAS domain"/>
    <property type="match status" value="1"/>
</dbReference>
<dbReference type="SMART" id="SM00267">
    <property type="entry name" value="GGDEF"/>
    <property type="match status" value="1"/>
</dbReference>
<evidence type="ECO:0000313" key="6">
    <source>
        <dbReference type="Proteomes" id="UP000003836"/>
    </source>
</evidence>
<dbReference type="CDD" id="cd01949">
    <property type="entry name" value="GGDEF"/>
    <property type="match status" value="1"/>
</dbReference>
<dbReference type="InterPro" id="IPR029787">
    <property type="entry name" value="Nucleotide_cyclase"/>
</dbReference>
<dbReference type="Gene3D" id="3.30.70.270">
    <property type="match status" value="1"/>
</dbReference>
<feature type="transmembrane region" description="Helical" evidence="3">
    <location>
        <begin position="6"/>
        <end position="27"/>
    </location>
</feature>
<dbReference type="InterPro" id="IPR033462">
    <property type="entry name" value="Cache_3-Cache_2"/>
</dbReference>
<evidence type="ECO:0000313" key="5">
    <source>
        <dbReference type="EMBL" id="EGU53426.1"/>
    </source>
</evidence>
<reference evidence="5 6" key="1">
    <citation type="journal article" date="2012" name="Int. J. Syst. Evol. Microbiol.">
        <title>Vibrio caribbeanicus sp. nov., isolated from the marine sponge Scleritoderma cyanea.</title>
        <authorList>
            <person name="Hoffmann M."/>
            <person name="Monday S.R."/>
            <person name="Allard M.W."/>
            <person name="Strain E.A."/>
            <person name="Whittaker P."/>
            <person name="Naum M."/>
            <person name="McCarthy P.J."/>
            <person name="Lopez J.V."/>
            <person name="Fischer M."/>
            <person name="Brown E.W."/>
        </authorList>
    </citation>
    <scope>NUCLEOTIDE SEQUENCE [LARGE SCALE GENOMIC DNA]</scope>
    <source>
        <strain evidence="5 6">ATCC 19109</strain>
    </source>
</reference>
<proteinExistence type="predicted"/>
<dbReference type="Pfam" id="PF17201">
    <property type="entry name" value="Cache_3-Cache_2"/>
    <property type="match status" value="1"/>
</dbReference>